<name>A0AB40C355_DIOCR</name>
<dbReference type="Proteomes" id="UP001515500">
    <property type="component" value="Chromosome 2"/>
</dbReference>
<dbReference type="PANTHER" id="PTHR43051:SF1">
    <property type="entry name" value="POLYNUCLEOTIDE ADENYLYLTRANSFERASE FAMILY PROTEIN"/>
    <property type="match status" value="1"/>
</dbReference>
<reference evidence="2" key="1">
    <citation type="submission" date="2025-08" db="UniProtKB">
        <authorList>
            <consortium name="RefSeq"/>
        </authorList>
    </citation>
    <scope>IDENTIFICATION</scope>
</reference>
<proteinExistence type="predicted"/>
<evidence type="ECO:0000313" key="2">
    <source>
        <dbReference type="RefSeq" id="XP_039134087.1"/>
    </source>
</evidence>
<evidence type="ECO:0000313" key="1">
    <source>
        <dbReference type="Proteomes" id="UP001515500"/>
    </source>
</evidence>
<gene>
    <name evidence="2" type="primary">LOC120271471</name>
</gene>
<organism evidence="1 2">
    <name type="scientific">Dioscorea cayennensis subsp. rotundata</name>
    <name type="common">White Guinea yam</name>
    <name type="synonym">Dioscorea rotundata</name>
    <dbReference type="NCBI Taxonomy" id="55577"/>
    <lineage>
        <taxon>Eukaryota</taxon>
        <taxon>Viridiplantae</taxon>
        <taxon>Streptophyta</taxon>
        <taxon>Embryophyta</taxon>
        <taxon>Tracheophyta</taxon>
        <taxon>Spermatophyta</taxon>
        <taxon>Magnoliopsida</taxon>
        <taxon>Liliopsida</taxon>
        <taxon>Dioscoreales</taxon>
        <taxon>Dioscoreaceae</taxon>
        <taxon>Dioscorea</taxon>
    </lineage>
</organism>
<keyword evidence="1" id="KW-1185">Reference proteome</keyword>
<dbReference type="AlphaFoldDB" id="A0AB40C355"/>
<dbReference type="PANTHER" id="PTHR43051">
    <property type="entry name" value="POLYNUCLEOTIDE ADENYLYLTRANSFERASE FAMILY PROTEIN"/>
    <property type="match status" value="1"/>
</dbReference>
<dbReference type="RefSeq" id="XP_039134087.1">
    <property type="nucleotide sequence ID" value="XM_039278153.1"/>
</dbReference>
<protein>
    <submittedName>
        <fullName evidence="2">Uncharacterized protein LOC120271471</fullName>
    </submittedName>
</protein>
<dbReference type="InterPro" id="IPR052191">
    <property type="entry name" value="tRNA_ntf/polyA_polymerase_I"/>
</dbReference>
<dbReference type="GeneID" id="120271471"/>
<accession>A0AB40C355</accession>
<sequence>MAFHLALLDHPQDALVVWTFSSILYHGLWSKGLQFARENVIYAKFVPEISTSSATISDESLLEEVSHLASLVKSSSIALTTNDALQQSMARYPNQASCSGLVLVSEKMGKNVAKLFDNLEKDIKSCDKERQKYNIDYELLKKGNHVETRFVLGKIIMDTMRTKITCEPGDIITETKGPVLSKLFL</sequence>